<dbReference type="Proteomes" id="UP000722050">
    <property type="component" value="Unassembled WGS sequence"/>
</dbReference>
<feature type="non-terminal residue" evidence="1">
    <location>
        <position position="165"/>
    </location>
</feature>
<evidence type="ECO:0000313" key="1">
    <source>
        <dbReference type="EMBL" id="MBF1352622.1"/>
    </source>
</evidence>
<accession>A0A930EHB8</accession>
<organism evidence="1 2">
    <name type="scientific">Mogibacterium diversum</name>
    <dbReference type="NCBI Taxonomy" id="114527"/>
    <lineage>
        <taxon>Bacteria</taxon>
        <taxon>Bacillati</taxon>
        <taxon>Bacillota</taxon>
        <taxon>Clostridia</taxon>
        <taxon>Peptostreptococcales</taxon>
        <taxon>Anaerovoracaceae</taxon>
        <taxon>Mogibacterium</taxon>
    </lineage>
</organism>
<gene>
    <name evidence="1" type="ORF">HXM71_05850</name>
</gene>
<evidence type="ECO:0008006" key="3">
    <source>
        <dbReference type="Google" id="ProtNLM"/>
    </source>
</evidence>
<dbReference type="AlphaFoldDB" id="A0A930EHB8"/>
<dbReference type="EMBL" id="JABZQH010000215">
    <property type="protein sequence ID" value="MBF1352622.1"/>
    <property type="molecule type" value="Genomic_DNA"/>
</dbReference>
<reference evidence="1" key="1">
    <citation type="submission" date="2020-04" db="EMBL/GenBank/DDBJ databases">
        <title>Deep metagenomics examines the oral microbiome during advanced dental caries in children, revealing novel taxa and co-occurrences with host molecules.</title>
        <authorList>
            <person name="Baker J.L."/>
            <person name="Morton J.T."/>
            <person name="Dinis M."/>
            <person name="Alvarez R."/>
            <person name="Tran N.C."/>
            <person name="Knight R."/>
            <person name="Edlund A."/>
        </authorList>
    </citation>
    <scope>NUCLEOTIDE SEQUENCE</scope>
    <source>
        <strain evidence="1">JCVI_24_bin.8</strain>
    </source>
</reference>
<name>A0A930EHB8_9FIRM</name>
<proteinExistence type="predicted"/>
<evidence type="ECO:0000313" key="2">
    <source>
        <dbReference type="Proteomes" id="UP000722050"/>
    </source>
</evidence>
<protein>
    <recommendedName>
        <fullName evidence="3">Glycosyltransferase</fullName>
    </recommendedName>
</protein>
<sequence>MKILFISAANKNFDGRTRALLDVLNSFADVVDITTTQESDFVNNNSYYVNYKSYKEFIRKTVEIGKEHRDVDFIFADNRKATVPALKLNKLLKPKAVIYDARELYLQRETHGFASKVGCFFESRMIAKAALTICANEERKQVMEKEYGKIGAILVFENFRKLSYS</sequence>
<comment type="caution">
    <text evidence="1">The sequence shown here is derived from an EMBL/GenBank/DDBJ whole genome shotgun (WGS) entry which is preliminary data.</text>
</comment>